<comment type="caution">
    <text evidence="1">The sequence shown here is derived from an EMBL/GenBank/DDBJ whole genome shotgun (WGS) entry which is preliminary data.</text>
</comment>
<evidence type="ECO:0000313" key="1">
    <source>
        <dbReference type="EMBL" id="KAK4495228.1"/>
    </source>
</evidence>
<protein>
    <submittedName>
        <fullName evidence="1">Uncharacterized protein</fullName>
    </submittedName>
</protein>
<organism evidence="1 2">
    <name type="scientific">Zasmidium cellare</name>
    <name type="common">Wine cellar mold</name>
    <name type="synonym">Racodium cellare</name>
    <dbReference type="NCBI Taxonomy" id="395010"/>
    <lineage>
        <taxon>Eukaryota</taxon>
        <taxon>Fungi</taxon>
        <taxon>Dikarya</taxon>
        <taxon>Ascomycota</taxon>
        <taxon>Pezizomycotina</taxon>
        <taxon>Dothideomycetes</taxon>
        <taxon>Dothideomycetidae</taxon>
        <taxon>Mycosphaerellales</taxon>
        <taxon>Mycosphaerellaceae</taxon>
        <taxon>Zasmidium</taxon>
    </lineage>
</organism>
<proteinExistence type="predicted"/>
<gene>
    <name evidence="1" type="ORF">PRZ48_013557</name>
</gene>
<keyword evidence="2" id="KW-1185">Reference proteome</keyword>
<dbReference type="EMBL" id="JAXOVC010000012">
    <property type="protein sequence ID" value="KAK4495228.1"/>
    <property type="molecule type" value="Genomic_DNA"/>
</dbReference>
<reference evidence="1 2" key="1">
    <citation type="journal article" date="2023" name="G3 (Bethesda)">
        <title>A chromosome-level genome assembly of Zasmidium syzygii isolated from banana leaves.</title>
        <authorList>
            <person name="van Westerhoven A.C."/>
            <person name="Mehrabi R."/>
            <person name="Talebi R."/>
            <person name="Steentjes M.B.F."/>
            <person name="Corcolon B."/>
            <person name="Chong P.A."/>
            <person name="Kema G.H.J."/>
            <person name="Seidl M.F."/>
        </authorList>
    </citation>
    <scope>NUCLEOTIDE SEQUENCE [LARGE SCALE GENOMIC DNA]</scope>
    <source>
        <strain evidence="1 2">P124</strain>
    </source>
</reference>
<name>A0ABR0E1C9_ZASCE</name>
<sequence length="193" mass="22444">MTDEQPKPPIYGPQMSSSIFATKWLTKHRKLLQSHFVQPLRTSPTPHPIWIFKLCYDAEEHLMYFYIQAQSLDLTTASFPDAPARTVPISNNAHLYSPNDLPSMQTNPFLGAETLMLITDGFVQRLKVVKGGETLGGLRWEYFPLEWKGRMEEVFWVVEHAESSGWWSVPEHLRSHNEKSLREKEERDFGRRV</sequence>
<evidence type="ECO:0000313" key="2">
    <source>
        <dbReference type="Proteomes" id="UP001305779"/>
    </source>
</evidence>
<accession>A0ABR0E1C9</accession>
<dbReference type="Proteomes" id="UP001305779">
    <property type="component" value="Unassembled WGS sequence"/>
</dbReference>